<evidence type="ECO:0000256" key="2">
    <source>
        <dbReference type="ARBA" id="ARBA00022692"/>
    </source>
</evidence>
<evidence type="ECO:0000256" key="6">
    <source>
        <dbReference type="SAM" id="Phobius"/>
    </source>
</evidence>
<keyword evidence="4 6" id="KW-0472">Membrane</keyword>
<dbReference type="AlphaFoldDB" id="A0A1M4VYM5"/>
<evidence type="ECO:0000256" key="1">
    <source>
        <dbReference type="ARBA" id="ARBA00004370"/>
    </source>
</evidence>
<feature type="transmembrane region" description="Helical" evidence="6">
    <location>
        <begin position="6"/>
        <end position="26"/>
    </location>
</feature>
<dbReference type="CDD" id="cd06530">
    <property type="entry name" value="S26_SPase_I"/>
    <property type="match status" value="1"/>
</dbReference>
<dbReference type="PRINTS" id="PR00728">
    <property type="entry name" value="SIGNALPTASE"/>
</dbReference>
<protein>
    <recommendedName>
        <fullName evidence="5">Signal peptidase I</fullName>
        <ecNumber evidence="5">3.4.21.89</ecNumber>
    </recommendedName>
</protein>
<feature type="transmembrane region" description="Helical" evidence="6">
    <location>
        <begin position="137"/>
        <end position="155"/>
    </location>
</feature>
<dbReference type="Gene3D" id="2.10.109.10">
    <property type="entry name" value="Umud Fragment, subunit A"/>
    <property type="match status" value="1"/>
</dbReference>
<dbReference type="GO" id="GO:0016020">
    <property type="term" value="C:membrane"/>
    <property type="evidence" value="ECO:0007669"/>
    <property type="project" value="UniProtKB-SubCell"/>
</dbReference>
<dbReference type="OrthoDB" id="1648066at2"/>
<name>A0A1M4VYM5_9CLOT</name>
<organism evidence="8 9">
    <name type="scientific">Lactonifactor longoviformis DSM 17459</name>
    <dbReference type="NCBI Taxonomy" id="1122155"/>
    <lineage>
        <taxon>Bacteria</taxon>
        <taxon>Bacillati</taxon>
        <taxon>Bacillota</taxon>
        <taxon>Clostridia</taxon>
        <taxon>Eubacteriales</taxon>
        <taxon>Clostridiaceae</taxon>
        <taxon>Lactonifactor</taxon>
    </lineage>
</organism>
<dbReference type="NCBIfam" id="TIGR02228">
    <property type="entry name" value="sigpep_I_arch"/>
    <property type="match status" value="1"/>
</dbReference>
<keyword evidence="9" id="KW-1185">Reference proteome</keyword>
<evidence type="ECO:0000313" key="8">
    <source>
        <dbReference type="EMBL" id="SHE74049.1"/>
    </source>
</evidence>
<evidence type="ECO:0000256" key="5">
    <source>
        <dbReference type="NCBIfam" id="TIGR02228"/>
    </source>
</evidence>
<evidence type="ECO:0000259" key="7">
    <source>
        <dbReference type="Pfam" id="PF10502"/>
    </source>
</evidence>
<keyword evidence="3 6" id="KW-1133">Transmembrane helix</keyword>
<dbReference type="Proteomes" id="UP000184245">
    <property type="component" value="Unassembled WGS sequence"/>
</dbReference>
<dbReference type="PANTHER" id="PTHR10806">
    <property type="entry name" value="SIGNAL PEPTIDASE COMPLEX CATALYTIC SUBUNIT SEC11"/>
    <property type="match status" value="1"/>
</dbReference>
<dbReference type="EMBL" id="FQVI01000005">
    <property type="protein sequence ID" value="SHE74049.1"/>
    <property type="molecule type" value="Genomic_DNA"/>
</dbReference>
<dbReference type="InterPro" id="IPR036286">
    <property type="entry name" value="LexA/Signal_pep-like_sf"/>
</dbReference>
<reference evidence="8 9" key="1">
    <citation type="submission" date="2016-11" db="EMBL/GenBank/DDBJ databases">
        <authorList>
            <person name="Jaros S."/>
            <person name="Januszkiewicz K."/>
            <person name="Wedrychowicz H."/>
        </authorList>
    </citation>
    <scope>NUCLEOTIDE SEQUENCE [LARGE SCALE GENOMIC DNA]</scope>
    <source>
        <strain evidence="8 9">DSM 17459</strain>
    </source>
</reference>
<dbReference type="Pfam" id="PF10502">
    <property type="entry name" value="Peptidase_S26"/>
    <property type="match status" value="1"/>
</dbReference>
<evidence type="ECO:0000256" key="4">
    <source>
        <dbReference type="ARBA" id="ARBA00023136"/>
    </source>
</evidence>
<dbReference type="PANTHER" id="PTHR10806:SF6">
    <property type="entry name" value="SIGNAL PEPTIDASE COMPLEX CATALYTIC SUBUNIT SEC11"/>
    <property type="match status" value="1"/>
</dbReference>
<evidence type="ECO:0000313" key="9">
    <source>
        <dbReference type="Proteomes" id="UP000184245"/>
    </source>
</evidence>
<dbReference type="GO" id="GO:0009003">
    <property type="term" value="F:signal peptidase activity"/>
    <property type="evidence" value="ECO:0007669"/>
    <property type="project" value="UniProtKB-EC"/>
</dbReference>
<gene>
    <name evidence="8" type="ORF">SAMN02745158_01395</name>
</gene>
<dbReference type="GO" id="GO:0004252">
    <property type="term" value="F:serine-type endopeptidase activity"/>
    <property type="evidence" value="ECO:0007669"/>
    <property type="project" value="UniProtKB-UniRule"/>
</dbReference>
<feature type="domain" description="Peptidase S26" evidence="7">
    <location>
        <begin position="17"/>
        <end position="90"/>
    </location>
</feature>
<accession>A0A1M4VYM5</accession>
<dbReference type="STRING" id="1122155.SAMN02745158_01395"/>
<dbReference type="InterPro" id="IPR019533">
    <property type="entry name" value="Peptidase_S26"/>
</dbReference>
<comment type="subcellular location">
    <subcellularLocation>
        <location evidence="1">Membrane</location>
    </subcellularLocation>
</comment>
<dbReference type="InterPro" id="IPR001733">
    <property type="entry name" value="Peptidase_S26B"/>
</dbReference>
<dbReference type="SUPFAM" id="SSF51306">
    <property type="entry name" value="LexA/Signal peptidase"/>
    <property type="match status" value="1"/>
</dbReference>
<dbReference type="GO" id="GO:0006465">
    <property type="term" value="P:signal peptide processing"/>
    <property type="evidence" value="ECO:0007669"/>
    <property type="project" value="UniProtKB-UniRule"/>
</dbReference>
<keyword evidence="2 6" id="KW-0812">Transmembrane</keyword>
<dbReference type="EC" id="3.4.21.89" evidence="5"/>
<proteinExistence type="predicted"/>
<dbReference type="RefSeq" id="WP_158640985.1">
    <property type="nucleotide sequence ID" value="NZ_FQVI01000005.1"/>
</dbReference>
<evidence type="ECO:0000256" key="3">
    <source>
        <dbReference type="ARBA" id="ARBA00022989"/>
    </source>
</evidence>
<sequence length="166" mass="18291">MIGRVLNILGTVIVLGIILISIPFLVPKIMGYHVYDVISGSMEPEYPKGCLVLVKPLEPGQVQEGDVITFRVSSTSDAVTTHRVVGIDEDKQIFRTKGDANSGQDAEPVAFQRLVGKVMFKIPLLGNYARFIRSTPGTVTGIFLFIIAILLWYMGSLLTPRKAKRE</sequence>